<accession>A0A3N0EGU4</accession>
<evidence type="ECO:0000313" key="2">
    <source>
        <dbReference type="EMBL" id="RNL86994.1"/>
    </source>
</evidence>
<dbReference type="InterPro" id="IPR001387">
    <property type="entry name" value="Cro/C1-type_HTH"/>
</dbReference>
<reference evidence="2 3" key="1">
    <citation type="submission" date="2018-11" db="EMBL/GenBank/DDBJ databases">
        <title>The genome draft of YIM 96095.</title>
        <authorList>
            <person name="Tang S.-K."/>
            <person name="Chunyu W.-X."/>
            <person name="Feng Y.-Z."/>
        </authorList>
    </citation>
    <scope>NUCLEOTIDE SEQUENCE [LARGE SCALE GENOMIC DNA]</scope>
    <source>
        <strain evidence="2 3">YIM 96095</strain>
    </source>
</reference>
<evidence type="ECO:0000313" key="3">
    <source>
        <dbReference type="Proteomes" id="UP000269198"/>
    </source>
</evidence>
<dbReference type="PROSITE" id="PS50943">
    <property type="entry name" value="HTH_CROC1"/>
    <property type="match status" value="1"/>
</dbReference>
<dbReference type="Pfam" id="PF13560">
    <property type="entry name" value="HTH_31"/>
    <property type="match status" value="1"/>
</dbReference>
<dbReference type="SUPFAM" id="SSF47413">
    <property type="entry name" value="lambda repressor-like DNA-binding domains"/>
    <property type="match status" value="1"/>
</dbReference>
<dbReference type="Proteomes" id="UP000269198">
    <property type="component" value="Unassembled WGS sequence"/>
</dbReference>
<feature type="domain" description="HTH cro/C1-type" evidence="1">
    <location>
        <begin position="2"/>
        <end position="56"/>
    </location>
</feature>
<dbReference type="InterPro" id="IPR041413">
    <property type="entry name" value="MLTR_LBD"/>
</dbReference>
<dbReference type="Gene3D" id="3.30.450.180">
    <property type="match status" value="1"/>
</dbReference>
<dbReference type="SMART" id="SM00530">
    <property type="entry name" value="HTH_XRE"/>
    <property type="match status" value="1"/>
</dbReference>
<name>A0A3N0EGU4_9ACTN</name>
<comment type="caution">
    <text evidence="2">The sequence shown here is derived from an EMBL/GenBank/DDBJ whole genome shotgun (WGS) entry which is preliminary data.</text>
</comment>
<sequence>MLREHRRRGGLSQLALASQAGVSSRHLSFVETGRTRPSREMILTLAEHLDVPLRERNRLLLAGGYAPAYPEHSLRAPEMAPVRAAVRQVLAGHEPYPALTVDRLYNIVDLNDAARTLLGSGVSPALLAPPSNSLRVGLHPQGFAPRVVNLGEWRAHLLRRLQRQVDLTGDEGLSALYEELVALPCDQEEPEVELPGPGDVVVPLRLLYRGNELVFFSTLAVIGTPLEVTASEIVIEAFFPADSATAGFLNEHARATH</sequence>
<keyword evidence="3" id="KW-1185">Reference proteome</keyword>
<protein>
    <submittedName>
        <fullName evidence="2">XRE family transcriptional regulator</fullName>
    </submittedName>
</protein>
<dbReference type="OrthoDB" id="2959414at2"/>
<organism evidence="2 3">
    <name type="scientific">Halostreptopolyspora alba</name>
    <dbReference type="NCBI Taxonomy" id="2487137"/>
    <lineage>
        <taxon>Bacteria</taxon>
        <taxon>Bacillati</taxon>
        <taxon>Actinomycetota</taxon>
        <taxon>Actinomycetes</taxon>
        <taxon>Streptosporangiales</taxon>
        <taxon>Nocardiopsidaceae</taxon>
        <taxon>Halostreptopolyspora</taxon>
    </lineage>
</organism>
<dbReference type="EMBL" id="RJMB01000002">
    <property type="protein sequence ID" value="RNL86994.1"/>
    <property type="molecule type" value="Genomic_DNA"/>
</dbReference>
<proteinExistence type="predicted"/>
<gene>
    <name evidence="2" type="ORF">EFW17_03840</name>
</gene>
<dbReference type="PANTHER" id="PTHR35010">
    <property type="entry name" value="BLL4672 PROTEIN-RELATED"/>
    <property type="match status" value="1"/>
</dbReference>
<dbReference type="CDD" id="cd00093">
    <property type="entry name" value="HTH_XRE"/>
    <property type="match status" value="1"/>
</dbReference>
<dbReference type="Pfam" id="PF17765">
    <property type="entry name" value="MLTR_LBD"/>
    <property type="match status" value="1"/>
</dbReference>
<evidence type="ECO:0000259" key="1">
    <source>
        <dbReference type="PROSITE" id="PS50943"/>
    </source>
</evidence>
<dbReference type="InterPro" id="IPR010982">
    <property type="entry name" value="Lambda_DNA-bd_dom_sf"/>
</dbReference>
<dbReference type="AlphaFoldDB" id="A0A3N0EGU4"/>
<dbReference type="Gene3D" id="1.10.260.40">
    <property type="entry name" value="lambda repressor-like DNA-binding domains"/>
    <property type="match status" value="1"/>
</dbReference>
<dbReference type="PANTHER" id="PTHR35010:SF4">
    <property type="entry name" value="BLL5781 PROTEIN"/>
    <property type="match status" value="1"/>
</dbReference>
<dbReference type="GO" id="GO:0003677">
    <property type="term" value="F:DNA binding"/>
    <property type="evidence" value="ECO:0007669"/>
    <property type="project" value="InterPro"/>
</dbReference>